<evidence type="ECO:0000256" key="1">
    <source>
        <dbReference type="SAM" id="Phobius"/>
    </source>
</evidence>
<evidence type="ECO:0008006" key="4">
    <source>
        <dbReference type="Google" id="ProtNLM"/>
    </source>
</evidence>
<dbReference type="EMBL" id="JASCZI010030617">
    <property type="protein sequence ID" value="MED6123917.1"/>
    <property type="molecule type" value="Genomic_DNA"/>
</dbReference>
<keyword evidence="1" id="KW-0472">Membrane</keyword>
<name>A0ABU6RIR2_9FABA</name>
<accession>A0ABU6RIR2</accession>
<feature type="transmembrane region" description="Helical" evidence="1">
    <location>
        <begin position="227"/>
        <end position="242"/>
    </location>
</feature>
<sequence>MEVQKEVRKDEYVMEVEDQIPTPSPKFVYEVVDTLQDIAIYSLLTLLNLIDNVIEKYGDPGPCLVDCKVGEEDLKGYMCDSGACISIMPLKQSLLFVSFWSLLRRVVRGTKRYAHIIRLICPQAEMGKESSGNMEQWLNKMVSEPYYLFHFLSFFSYLVVRSSAVQVLAPQLTLNLLRREILTGLVFAVLVALKAAKEETWEAFIADILFLAKICLFALAFTLDRRIALWYILVFLVIHILTQQPPSEGLGACTKLTPLQLEGLLTEGNTSRLWLVEFCASYSSSCIRSSRHFPELSITYSNKNLSFGIVDLGLFPSAAEKFGISLGGFMGQLPTYILFENAAEVARFPELDFEATFFNPTITMGFLSRHFELDWHLLDYVNGK</sequence>
<dbReference type="SUPFAM" id="SSF52833">
    <property type="entry name" value="Thioredoxin-like"/>
    <property type="match status" value="1"/>
</dbReference>
<dbReference type="InterPro" id="IPR036249">
    <property type="entry name" value="Thioredoxin-like_sf"/>
</dbReference>
<feature type="transmembrane region" description="Helical" evidence="1">
    <location>
        <begin position="146"/>
        <end position="164"/>
    </location>
</feature>
<organism evidence="2 3">
    <name type="scientific">Stylosanthes scabra</name>
    <dbReference type="NCBI Taxonomy" id="79078"/>
    <lineage>
        <taxon>Eukaryota</taxon>
        <taxon>Viridiplantae</taxon>
        <taxon>Streptophyta</taxon>
        <taxon>Embryophyta</taxon>
        <taxon>Tracheophyta</taxon>
        <taxon>Spermatophyta</taxon>
        <taxon>Magnoliopsida</taxon>
        <taxon>eudicotyledons</taxon>
        <taxon>Gunneridae</taxon>
        <taxon>Pentapetalae</taxon>
        <taxon>rosids</taxon>
        <taxon>fabids</taxon>
        <taxon>Fabales</taxon>
        <taxon>Fabaceae</taxon>
        <taxon>Papilionoideae</taxon>
        <taxon>50 kb inversion clade</taxon>
        <taxon>dalbergioids sensu lato</taxon>
        <taxon>Dalbergieae</taxon>
        <taxon>Pterocarpus clade</taxon>
        <taxon>Stylosanthes</taxon>
    </lineage>
</organism>
<feature type="transmembrane region" description="Helical" evidence="1">
    <location>
        <begin position="203"/>
        <end position="221"/>
    </location>
</feature>
<gene>
    <name evidence="2" type="ORF">PIB30_054102</name>
</gene>
<dbReference type="Gene3D" id="3.40.30.10">
    <property type="entry name" value="Glutaredoxin"/>
    <property type="match status" value="1"/>
</dbReference>
<evidence type="ECO:0000313" key="2">
    <source>
        <dbReference type="EMBL" id="MED6123917.1"/>
    </source>
</evidence>
<comment type="caution">
    <text evidence="2">The sequence shown here is derived from an EMBL/GenBank/DDBJ whole genome shotgun (WGS) entry which is preliminary data.</text>
</comment>
<keyword evidence="3" id="KW-1185">Reference proteome</keyword>
<reference evidence="2 3" key="1">
    <citation type="journal article" date="2023" name="Plants (Basel)">
        <title>Bridging the Gap: Combining Genomics and Transcriptomics Approaches to Understand Stylosanthes scabra, an Orphan Legume from the Brazilian Caatinga.</title>
        <authorList>
            <person name="Ferreira-Neto J.R.C."/>
            <person name="da Silva M.D."/>
            <person name="Binneck E."/>
            <person name="de Melo N.F."/>
            <person name="da Silva R.H."/>
            <person name="de Melo A.L.T.M."/>
            <person name="Pandolfi V."/>
            <person name="Bustamante F.O."/>
            <person name="Brasileiro-Vidal A.C."/>
            <person name="Benko-Iseppon A.M."/>
        </authorList>
    </citation>
    <scope>NUCLEOTIDE SEQUENCE [LARGE SCALE GENOMIC DNA]</scope>
    <source>
        <tissue evidence="2">Leaves</tissue>
    </source>
</reference>
<dbReference type="Proteomes" id="UP001341840">
    <property type="component" value="Unassembled WGS sequence"/>
</dbReference>
<protein>
    <recommendedName>
        <fullName evidence="4">Thioredoxin-related transmembrane protein 2</fullName>
    </recommendedName>
</protein>
<proteinExistence type="predicted"/>
<keyword evidence="1" id="KW-1133">Transmembrane helix</keyword>
<keyword evidence="1" id="KW-0812">Transmembrane</keyword>
<evidence type="ECO:0000313" key="3">
    <source>
        <dbReference type="Proteomes" id="UP001341840"/>
    </source>
</evidence>